<gene>
    <name evidence="2" type="ORF">CVT25_010094</name>
</gene>
<keyword evidence="1" id="KW-1133">Transmembrane helix</keyword>
<sequence length="53" mass="5429">MQRSSLPTTSSTTPPSRSSSARALILILGSAHSLVASLAFPLIVEVAAHLTAL</sequence>
<proteinExistence type="predicted"/>
<feature type="transmembrane region" description="Helical" evidence="1">
    <location>
        <begin position="21"/>
        <end position="44"/>
    </location>
</feature>
<dbReference type="Proteomes" id="UP000283269">
    <property type="component" value="Unassembled WGS sequence"/>
</dbReference>
<protein>
    <submittedName>
        <fullName evidence="2">Uncharacterized protein</fullName>
    </submittedName>
</protein>
<evidence type="ECO:0000313" key="2">
    <source>
        <dbReference type="EMBL" id="PPQ89952.1"/>
    </source>
</evidence>
<name>A0A409XGS5_PSICY</name>
<comment type="caution">
    <text evidence="2">The sequence shown here is derived from an EMBL/GenBank/DDBJ whole genome shotgun (WGS) entry which is preliminary data.</text>
</comment>
<dbReference type="EMBL" id="NHYD01001768">
    <property type="protein sequence ID" value="PPQ89952.1"/>
    <property type="molecule type" value="Genomic_DNA"/>
</dbReference>
<evidence type="ECO:0000313" key="3">
    <source>
        <dbReference type="Proteomes" id="UP000283269"/>
    </source>
</evidence>
<keyword evidence="3" id="KW-1185">Reference proteome</keyword>
<accession>A0A409XGS5</accession>
<organism evidence="2 3">
    <name type="scientific">Psilocybe cyanescens</name>
    <dbReference type="NCBI Taxonomy" id="93625"/>
    <lineage>
        <taxon>Eukaryota</taxon>
        <taxon>Fungi</taxon>
        <taxon>Dikarya</taxon>
        <taxon>Basidiomycota</taxon>
        <taxon>Agaricomycotina</taxon>
        <taxon>Agaricomycetes</taxon>
        <taxon>Agaricomycetidae</taxon>
        <taxon>Agaricales</taxon>
        <taxon>Agaricineae</taxon>
        <taxon>Strophariaceae</taxon>
        <taxon>Psilocybe</taxon>
    </lineage>
</organism>
<dbReference type="InParanoid" id="A0A409XGS5"/>
<evidence type="ECO:0000256" key="1">
    <source>
        <dbReference type="SAM" id="Phobius"/>
    </source>
</evidence>
<reference evidence="2 3" key="1">
    <citation type="journal article" date="2018" name="Evol. Lett.">
        <title>Horizontal gene cluster transfer increased hallucinogenic mushroom diversity.</title>
        <authorList>
            <person name="Reynolds H.T."/>
            <person name="Vijayakumar V."/>
            <person name="Gluck-Thaler E."/>
            <person name="Korotkin H.B."/>
            <person name="Matheny P.B."/>
            <person name="Slot J.C."/>
        </authorList>
    </citation>
    <scope>NUCLEOTIDE SEQUENCE [LARGE SCALE GENOMIC DNA]</scope>
    <source>
        <strain evidence="2 3">2631</strain>
    </source>
</reference>
<keyword evidence="1" id="KW-0812">Transmembrane</keyword>
<dbReference type="AlphaFoldDB" id="A0A409XGS5"/>
<keyword evidence="1" id="KW-0472">Membrane</keyword>